<dbReference type="InterPro" id="IPR036514">
    <property type="entry name" value="SGNH_hydro_sf"/>
</dbReference>
<sequence>MRKILTVIAVNLGLLLSAAVVAELVFGTWFSSEPLDQLGLVRNLKTTISAGSLYEGGGDFAYQRDQWGFRGPGVDPAQVIILTVGGSTTNQLYLPDDATWQAVMERELAERGHAVVVANAGIDGQSTIGHLRAMTEWFPHVPGLKPRFVLFYVGLNDVHTGGGSVDTLRHSSRIKWFRQHSALWQAGTKVVGMFVARRARLTHQRVDYDTAQWTDIAVEPDWPSKAAADIDSYKDRLRELARLSHDMDAVPVFVTQTRGDFKVVDGKVLGMVEEGGLNGVDHYIRVSAFNAALREVCAEQGWVCLDMAREVTFEVGDFYDYLHNTPKGAAKVGHWLATKLAGLV</sequence>
<organism evidence="2 3">
    <name type="scientific">Magnetospirillum aberrantis SpK</name>
    <dbReference type="NCBI Taxonomy" id="908842"/>
    <lineage>
        <taxon>Bacteria</taxon>
        <taxon>Pseudomonadati</taxon>
        <taxon>Pseudomonadota</taxon>
        <taxon>Alphaproteobacteria</taxon>
        <taxon>Rhodospirillales</taxon>
        <taxon>Rhodospirillaceae</taxon>
        <taxon>Magnetospirillum</taxon>
    </lineage>
</organism>
<evidence type="ECO:0000313" key="2">
    <source>
        <dbReference type="EMBL" id="NFV78899.1"/>
    </source>
</evidence>
<proteinExistence type="predicted"/>
<dbReference type="SUPFAM" id="SSF52266">
    <property type="entry name" value="SGNH hydrolase"/>
    <property type="match status" value="1"/>
</dbReference>
<accession>A0A7C9QS67</accession>
<gene>
    <name evidence="2" type="ORF">G4223_02060</name>
</gene>
<dbReference type="Gene3D" id="3.40.50.1110">
    <property type="entry name" value="SGNH hydrolase"/>
    <property type="match status" value="1"/>
</dbReference>
<dbReference type="PANTHER" id="PTHR30383">
    <property type="entry name" value="THIOESTERASE 1/PROTEASE 1/LYSOPHOSPHOLIPASE L1"/>
    <property type="match status" value="1"/>
</dbReference>
<dbReference type="InterPro" id="IPR051532">
    <property type="entry name" value="Ester_Hydrolysis_Enzymes"/>
</dbReference>
<protein>
    <recommendedName>
        <fullName evidence="1">SGNH hydrolase-type esterase domain-containing protein</fullName>
    </recommendedName>
</protein>
<evidence type="ECO:0000259" key="1">
    <source>
        <dbReference type="Pfam" id="PF13472"/>
    </source>
</evidence>
<name>A0A7C9QS67_9PROT</name>
<keyword evidence="3" id="KW-1185">Reference proteome</keyword>
<comment type="caution">
    <text evidence="2">The sequence shown here is derived from an EMBL/GenBank/DDBJ whole genome shotgun (WGS) entry which is preliminary data.</text>
</comment>
<dbReference type="RefSeq" id="WP_163674310.1">
    <property type="nucleotide sequence ID" value="NZ_JAAIYP010000007.1"/>
</dbReference>
<dbReference type="EMBL" id="JAAIYP010000007">
    <property type="protein sequence ID" value="NFV78899.1"/>
    <property type="molecule type" value="Genomic_DNA"/>
</dbReference>
<dbReference type="InterPro" id="IPR013830">
    <property type="entry name" value="SGNH_hydro"/>
</dbReference>
<reference evidence="2 3" key="1">
    <citation type="submission" date="2020-02" db="EMBL/GenBank/DDBJ databases">
        <authorList>
            <person name="Dziuba M."/>
            <person name="Kuznetsov B."/>
            <person name="Mardanov A."/>
            <person name="Ravin N."/>
            <person name="Grouzdev D."/>
        </authorList>
    </citation>
    <scope>NUCLEOTIDE SEQUENCE [LARGE SCALE GENOMIC DNA]</scope>
    <source>
        <strain evidence="2 3">SpK</strain>
    </source>
</reference>
<dbReference type="AlphaFoldDB" id="A0A7C9QS67"/>
<evidence type="ECO:0000313" key="3">
    <source>
        <dbReference type="Proteomes" id="UP000480684"/>
    </source>
</evidence>
<dbReference type="GO" id="GO:0016788">
    <property type="term" value="F:hydrolase activity, acting on ester bonds"/>
    <property type="evidence" value="ECO:0007669"/>
    <property type="project" value="UniProtKB-ARBA"/>
</dbReference>
<dbReference type="Pfam" id="PF13472">
    <property type="entry name" value="Lipase_GDSL_2"/>
    <property type="match status" value="1"/>
</dbReference>
<feature type="domain" description="SGNH hydrolase-type esterase" evidence="1">
    <location>
        <begin position="84"/>
        <end position="330"/>
    </location>
</feature>
<dbReference type="Proteomes" id="UP000480684">
    <property type="component" value="Unassembled WGS sequence"/>
</dbReference>